<dbReference type="PATRIC" id="fig|1641388.3.peg.245"/>
<evidence type="ECO:0000256" key="1">
    <source>
        <dbReference type="ARBA" id="ARBA00023125"/>
    </source>
</evidence>
<dbReference type="GO" id="GO:0006281">
    <property type="term" value="P:DNA repair"/>
    <property type="evidence" value="ECO:0007669"/>
    <property type="project" value="UniProtKB-UniRule"/>
</dbReference>
<name>A0A101H062_9BACT</name>
<dbReference type="GO" id="GO:0006260">
    <property type="term" value="P:DNA replication"/>
    <property type="evidence" value="ECO:0007669"/>
    <property type="project" value="UniProtKB-UniRule"/>
</dbReference>
<keyword evidence="2" id="KW-0234">DNA repair</keyword>
<comment type="subunit">
    <text evidence="2">Homotetramer.</text>
</comment>
<proteinExistence type="inferred from homology"/>
<dbReference type="PANTHER" id="PTHR10302">
    <property type="entry name" value="SINGLE-STRANDED DNA-BINDING PROTEIN"/>
    <property type="match status" value="1"/>
</dbReference>
<evidence type="ECO:0000256" key="4">
    <source>
        <dbReference type="SAM" id="MobiDB-lite"/>
    </source>
</evidence>
<feature type="short sequence motif" description="Important for interaction with partner proteins" evidence="2">
    <location>
        <begin position="150"/>
        <end position="155"/>
    </location>
</feature>
<dbReference type="GO" id="GO:0003697">
    <property type="term" value="F:single-stranded DNA binding"/>
    <property type="evidence" value="ECO:0007669"/>
    <property type="project" value="UniProtKB-UniRule"/>
</dbReference>
<comment type="caution">
    <text evidence="5">The sequence shown here is derived from an EMBL/GenBank/DDBJ whole genome shotgun (WGS) entry which is preliminary data.</text>
</comment>
<dbReference type="AlphaFoldDB" id="A0A101H062"/>
<evidence type="ECO:0000256" key="2">
    <source>
        <dbReference type="HAMAP-Rule" id="MF_00984"/>
    </source>
</evidence>
<dbReference type="PIRSF" id="PIRSF002070">
    <property type="entry name" value="SSB"/>
    <property type="match status" value="1"/>
</dbReference>
<dbReference type="HAMAP" id="MF_00984">
    <property type="entry name" value="SSB"/>
    <property type="match status" value="1"/>
</dbReference>
<dbReference type="InterPro" id="IPR000424">
    <property type="entry name" value="Primosome_PriB/ssb"/>
</dbReference>
<dbReference type="NCBIfam" id="TIGR00621">
    <property type="entry name" value="ssb"/>
    <property type="match status" value="1"/>
</dbReference>
<dbReference type="PROSITE" id="PS50935">
    <property type="entry name" value="SSB"/>
    <property type="match status" value="1"/>
</dbReference>
<accession>A0A101H062</accession>
<sequence length="155" mass="17386">MAARSLNKVLLIGNLTRDPEMRYTNSGTPVVTFGMATNKSWKDSDGETKELAEFHNLVAWNKMAEICQQLLAKGMKVYIEGSLNTRSWEGDDGVTRYKTEIRVDEMILLDSKGKEGAGIEEDMQGGQEKKEAPAKEEAPEEESKEEDPLEEDLPF</sequence>
<keyword evidence="2" id="KW-0233">DNA recombination</keyword>
<evidence type="ECO:0000256" key="3">
    <source>
        <dbReference type="PIRNR" id="PIRNR002070"/>
    </source>
</evidence>
<comment type="caution">
    <text evidence="2">Lacks conserved residue(s) required for the propagation of feature annotation.</text>
</comment>
<keyword evidence="1 2" id="KW-0238">DNA-binding</keyword>
<evidence type="ECO:0000313" key="6">
    <source>
        <dbReference type="Proteomes" id="UP000053469"/>
    </source>
</evidence>
<dbReference type="GO" id="GO:0009295">
    <property type="term" value="C:nucleoid"/>
    <property type="evidence" value="ECO:0007669"/>
    <property type="project" value="TreeGrafter"/>
</dbReference>
<dbReference type="GO" id="GO:0006310">
    <property type="term" value="P:DNA recombination"/>
    <property type="evidence" value="ECO:0007669"/>
    <property type="project" value="UniProtKB-UniRule"/>
</dbReference>
<keyword evidence="2" id="KW-0227">DNA damage</keyword>
<dbReference type="InterPro" id="IPR012340">
    <property type="entry name" value="NA-bd_OB-fold"/>
</dbReference>
<feature type="region of interest" description="Disordered" evidence="4">
    <location>
        <begin position="112"/>
        <end position="155"/>
    </location>
</feature>
<comment type="function">
    <text evidence="2">Plays an important role in DNA replication, recombination and repair. Binds to ssDNA and to an array of partner proteins to recruit them to their sites of action during DNA metabolism.</text>
</comment>
<dbReference type="Pfam" id="PF00436">
    <property type="entry name" value="SSB"/>
    <property type="match status" value="1"/>
</dbReference>
<evidence type="ECO:0000313" key="5">
    <source>
        <dbReference type="EMBL" id="KUK67618.1"/>
    </source>
</evidence>
<dbReference type="CDD" id="cd04496">
    <property type="entry name" value="SSB_OBF"/>
    <property type="match status" value="1"/>
</dbReference>
<feature type="compositionally biased region" description="Basic and acidic residues" evidence="4">
    <location>
        <begin position="127"/>
        <end position="137"/>
    </location>
</feature>
<dbReference type="InterPro" id="IPR011344">
    <property type="entry name" value="ssDNA-bd"/>
</dbReference>
<protein>
    <recommendedName>
        <fullName evidence="2 3">Single-stranded DNA-binding protein</fullName>
        <shortName evidence="2">SSB</shortName>
    </recommendedName>
</protein>
<dbReference type="Proteomes" id="UP000053469">
    <property type="component" value="Unassembled WGS sequence"/>
</dbReference>
<dbReference type="PANTHER" id="PTHR10302:SF27">
    <property type="entry name" value="SINGLE-STRANDED DNA-BINDING PROTEIN"/>
    <property type="match status" value="1"/>
</dbReference>
<dbReference type="SUPFAM" id="SSF50249">
    <property type="entry name" value="Nucleic acid-binding proteins"/>
    <property type="match status" value="1"/>
</dbReference>
<organism evidence="5 6">
    <name type="scientific">candidate division WS6 bacterium 36_33</name>
    <dbReference type="NCBI Taxonomy" id="1641388"/>
    <lineage>
        <taxon>Bacteria</taxon>
        <taxon>Candidatus Dojkabacteria</taxon>
    </lineage>
</organism>
<keyword evidence="2" id="KW-0235">DNA replication</keyword>
<gene>
    <name evidence="5" type="ORF">XD87_0010</name>
</gene>
<dbReference type="Gene3D" id="2.40.50.140">
    <property type="entry name" value="Nucleic acid-binding proteins"/>
    <property type="match status" value="1"/>
</dbReference>
<dbReference type="EMBL" id="LGGI01000001">
    <property type="protein sequence ID" value="KUK67618.1"/>
    <property type="molecule type" value="Genomic_DNA"/>
</dbReference>
<reference evidence="6" key="1">
    <citation type="journal article" date="2015" name="MBio">
        <title>Genome-Resolved Metagenomic Analysis Reveals Roles for Candidate Phyla and Other Microbial Community Members in Biogeochemical Transformations in Oil Reservoirs.</title>
        <authorList>
            <person name="Hu P."/>
            <person name="Tom L."/>
            <person name="Singh A."/>
            <person name="Thomas B.C."/>
            <person name="Baker B.J."/>
            <person name="Piceno Y.M."/>
            <person name="Andersen G.L."/>
            <person name="Banfield J.F."/>
        </authorList>
    </citation>
    <scope>NUCLEOTIDE SEQUENCE [LARGE SCALE GENOMIC DNA]</scope>
</reference>
<feature type="compositionally biased region" description="Acidic residues" evidence="4">
    <location>
        <begin position="138"/>
        <end position="155"/>
    </location>
</feature>